<feature type="compositionally biased region" description="Polar residues" evidence="1">
    <location>
        <begin position="16"/>
        <end position="26"/>
    </location>
</feature>
<dbReference type="Pfam" id="PF13646">
    <property type="entry name" value="HEAT_2"/>
    <property type="match status" value="3"/>
</dbReference>
<feature type="region of interest" description="Disordered" evidence="1">
    <location>
        <begin position="1"/>
        <end position="41"/>
    </location>
</feature>
<dbReference type="InterPro" id="IPR011989">
    <property type="entry name" value="ARM-like"/>
</dbReference>
<dbReference type="SUPFAM" id="SSF48371">
    <property type="entry name" value="ARM repeat"/>
    <property type="match status" value="1"/>
</dbReference>
<dbReference type="Gene3D" id="3.40.50.300">
    <property type="entry name" value="P-loop containing nucleotide triphosphate hydrolases"/>
    <property type="match status" value="1"/>
</dbReference>
<dbReference type="InterPro" id="IPR016024">
    <property type="entry name" value="ARM-type_fold"/>
</dbReference>
<evidence type="ECO:0000313" key="3">
    <source>
        <dbReference type="EMBL" id="GHI74372.1"/>
    </source>
</evidence>
<dbReference type="EMBL" id="BNEC01000005">
    <property type="protein sequence ID" value="GHI74372.1"/>
    <property type="molecule type" value="Genomic_DNA"/>
</dbReference>
<gene>
    <name evidence="3" type="ORF">Snoj_82900</name>
</gene>
<dbReference type="PROSITE" id="PS50837">
    <property type="entry name" value="NACHT"/>
    <property type="match status" value="1"/>
</dbReference>
<organism evidence="3 4">
    <name type="scientific">Streptomyces nojiriensis</name>
    <dbReference type="NCBI Taxonomy" id="66374"/>
    <lineage>
        <taxon>Bacteria</taxon>
        <taxon>Bacillati</taxon>
        <taxon>Actinomycetota</taxon>
        <taxon>Actinomycetes</taxon>
        <taxon>Kitasatosporales</taxon>
        <taxon>Streptomycetaceae</taxon>
        <taxon>Streptomyces</taxon>
    </lineage>
</organism>
<evidence type="ECO:0000256" key="1">
    <source>
        <dbReference type="SAM" id="MobiDB-lite"/>
    </source>
</evidence>
<dbReference type="InterPro" id="IPR027417">
    <property type="entry name" value="P-loop_NTPase"/>
</dbReference>
<dbReference type="RefSeq" id="WP_189743149.1">
    <property type="nucleotide sequence ID" value="NZ_BMRL01000012.1"/>
</dbReference>
<dbReference type="Pfam" id="PF05729">
    <property type="entry name" value="NACHT"/>
    <property type="match status" value="1"/>
</dbReference>
<dbReference type="Gene3D" id="1.25.10.10">
    <property type="entry name" value="Leucine-rich Repeat Variant"/>
    <property type="match status" value="2"/>
</dbReference>
<dbReference type="SUPFAM" id="SSF52540">
    <property type="entry name" value="P-loop containing nucleoside triphosphate hydrolases"/>
    <property type="match status" value="1"/>
</dbReference>
<protein>
    <recommendedName>
        <fullName evidence="2">NACHT domain-containing protein</fullName>
    </recommendedName>
</protein>
<reference evidence="4" key="1">
    <citation type="submission" date="2023-07" db="EMBL/GenBank/DDBJ databases">
        <title>Whole genome shotgun sequence of Streptomyces nojiriensis NBRC 13794.</title>
        <authorList>
            <person name="Komaki H."/>
            <person name="Tamura T."/>
        </authorList>
    </citation>
    <scope>NUCLEOTIDE SEQUENCE [LARGE SCALE GENOMIC DNA]</scope>
    <source>
        <strain evidence="4">NBRC 13794</strain>
    </source>
</reference>
<evidence type="ECO:0000313" key="4">
    <source>
        <dbReference type="Proteomes" id="UP000613974"/>
    </source>
</evidence>
<dbReference type="SMART" id="SM00567">
    <property type="entry name" value="EZ_HEAT"/>
    <property type="match status" value="4"/>
</dbReference>
<dbReference type="InterPro" id="IPR007111">
    <property type="entry name" value="NACHT_NTPase"/>
</dbReference>
<comment type="caution">
    <text evidence="3">The sequence shown here is derived from an EMBL/GenBank/DDBJ whole genome shotgun (WGS) entry which is preliminary data.</text>
</comment>
<feature type="domain" description="NACHT" evidence="2">
    <location>
        <begin position="179"/>
        <end position="276"/>
    </location>
</feature>
<sequence length="1170" mass="131552">MNRDESSDAASRNESKQVSTRGTSALSAGGDAAYNATGKGSSVQDNRTIIIVNDATTDVGVAMTAEEAIDASNVYAEQIRSAYGRLDLEALIPTTEGEHPRVELREVFVPPMLRADPPRVELPVELHRRLVDCGELSDQKDDATLLPGVDREMWEQARQAYRERPAIRLLETLASAGSDRVVLLGDPGAGKSTLARYLALVLTSQILTGPLQSLSGLLPVVIELRRYADADWRERSFEDFLDYVHVHEGHAPAPALLRRCLTSGLALVVFDGLDELFDPRVRDDVTRRISGFAARYPNIRVVVTSRVIGYNRHALDAAGFRHYMLQSLDDAQIFEFTARWYEAVCPADKYEAERLRIRLGDAINRSRPVRELAGNPLLLTILAIIARRQRLPRDRAGVYQHAVNVLIAHWDEDAKHLDLASDIRAIADLDDRDRREMLERLARHMQSGEGGIAGNHVLTEDVEQVFTDYLRETLQLDMAPARKVSRAMVRQFRERNFILSLYGSQVYGFVHRAFLEYLAASDIVRRYEQRDLSDEDLLDGIFMRHAPDPAWHEVLLLIVGQLGEKVAASAIDRILASKSKIVAPSAVLALRALAEVRRVGALEDQSIKTAQALTRHWEIHHVVRPSVEADTETSLNSLGPQWAGSRHIRRWLLATAGGIRSSAVAYDLFEDVDVLLAIASGSGQPAARINVLPRLGQKWPHEEKVFRFIQNAALQDADTGVRSVALEVLAEHWPEESAVRELVQWCATEDPHRDVRSDALDTLADHWPKESAVRELVQRCATEDPDDYVRRWAFVTLARNWPEEPAVRELVQSCVMEDPSHQVRSEALALLADQWRGDPAVRETVQRRATEDASEDVRSRALASLGQHWADDRAVRELIQRCAIEDPHQQVRSDALDAFADHWSDDPAVREFVQLRATEDPHEHVRNWALAKLGDHWTDDPAIREFVQRRAIEDSHAEVRSRALSTLAACWPEDQVGRELIQCCATDDPHEDTRVDSLSILAHFWTDNPDVREFVERRAIADPSEHVRSSALGALANYWTDDPAARELVQHRATEDPHELVRSRTLVTLSHYWTEKPIVDKLVRDLHARACRDSSDSARDFFMAHLVNESFPAVRIVAAQVLGSLWSADPLSVAALRAQEENEPDRKAREVIAQAVAMAEAYAPLRGRLW</sequence>
<evidence type="ECO:0000259" key="2">
    <source>
        <dbReference type="PROSITE" id="PS50837"/>
    </source>
</evidence>
<dbReference type="PANTHER" id="PTHR46844">
    <property type="entry name" value="SLR5058 PROTEIN"/>
    <property type="match status" value="1"/>
</dbReference>
<feature type="compositionally biased region" description="Basic and acidic residues" evidence="1">
    <location>
        <begin position="1"/>
        <end position="15"/>
    </location>
</feature>
<accession>A0ABQ3T2G9</accession>
<name>A0ABQ3T2G9_9ACTN</name>
<dbReference type="Proteomes" id="UP000613974">
    <property type="component" value="Unassembled WGS sequence"/>
</dbReference>
<keyword evidence="4" id="KW-1185">Reference proteome</keyword>
<dbReference type="InterPro" id="IPR004155">
    <property type="entry name" value="PBS_lyase_HEAT"/>
</dbReference>
<dbReference type="CDD" id="cd00267">
    <property type="entry name" value="ABC_ATPase"/>
    <property type="match status" value="1"/>
</dbReference>
<proteinExistence type="predicted"/>
<dbReference type="PANTHER" id="PTHR46844:SF1">
    <property type="entry name" value="SLR5058 PROTEIN"/>
    <property type="match status" value="1"/>
</dbReference>
<dbReference type="GeneID" id="95592579"/>